<feature type="domain" description="Laminin EGF-like" evidence="15">
    <location>
        <begin position="410"/>
        <end position="472"/>
    </location>
</feature>
<feature type="disulfide bond" evidence="12">
    <location>
        <begin position="961"/>
        <end position="970"/>
    </location>
</feature>
<accession>A0ABY6LL20</accession>
<protein>
    <submittedName>
        <fullName evidence="18">LAMB1</fullName>
    </submittedName>
</protein>
<dbReference type="SMART" id="SM00180">
    <property type="entry name" value="EGF_Lam"/>
    <property type="match status" value="8"/>
</dbReference>
<dbReference type="PROSITE" id="PS51117">
    <property type="entry name" value="LAMININ_NTER"/>
    <property type="match status" value="1"/>
</dbReference>
<evidence type="ECO:0000256" key="8">
    <source>
        <dbReference type="ARBA" id="ARBA00023054"/>
    </source>
</evidence>
<comment type="caution">
    <text evidence="12">Lacks conserved residue(s) required for the propagation of feature annotation.</text>
</comment>
<feature type="disulfide bond" evidence="12">
    <location>
        <begin position="988"/>
        <end position="1000"/>
    </location>
</feature>
<feature type="disulfide bond" evidence="12">
    <location>
        <begin position="1167"/>
        <end position="1176"/>
    </location>
</feature>
<dbReference type="PROSITE" id="PS50027">
    <property type="entry name" value="EGF_LAM_2"/>
    <property type="match status" value="7"/>
</dbReference>
<evidence type="ECO:0000256" key="2">
    <source>
        <dbReference type="ARBA" id="ARBA00022525"/>
    </source>
</evidence>
<evidence type="ECO:0000256" key="14">
    <source>
        <dbReference type="SAM" id="SignalP"/>
    </source>
</evidence>
<evidence type="ECO:0000256" key="12">
    <source>
        <dbReference type="PROSITE-ProRule" id="PRU00460"/>
    </source>
</evidence>
<feature type="region of interest" description="Disordered" evidence="13">
    <location>
        <begin position="79"/>
        <end position="101"/>
    </location>
</feature>
<feature type="disulfide bond" evidence="12">
    <location>
        <begin position="438"/>
        <end position="447"/>
    </location>
</feature>
<feature type="region of interest" description="Disordered" evidence="13">
    <location>
        <begin position="24"/>
        <end position="60"/>
    </location>
</feature>
<dbReference type="EMBL" id="CP092880">
    <property type="protein sequence ID" value="UYV80205.1"/>
    <property type="molecule type" value="Genomic_DNA"/>
</dbReference>
<keyword evidence="11 12" id="KW-0424">Laminin EGF-like domain</keyword>
<dbReference type="Pfam" id="PF21199">
    <property type="entry name" value="LAMININ_IV_B"/>
    <property type="match status" value="1"/>
</dbReference>
<feature type="disulfide bond" evidence="12">
    <location>
        <begin position="990"/>
        <end position="1007"/>
    </location>
</feature>
<keyword evidence="2" id="KW-0964">Secreted</keyword>
<feature type="domain" description="Laminin EGF-like" evidence="15">
    <location>
        <begin position="1195"/>
        <end position="1245"/>
    </location>
</feature>
<evidence type="ECO:0000256" key="3">
    <source>
        <dbReference type="ARBA" id="ARBA00022530"/>
    </source>
</evidence>
<evidence type="ECO:0000256" key="5">
    <source>
        <dbReference type="ARBA" id="ARBA00022737"/>
    </source>
</evidence>
<evidence type="ECO:0000259" key="16">
    <source>
        <dbReference type="PROSITE" id="PS51116"/>
    </source>
</evidence>
<comment type="subcellular location">
    <subcellularLocation>
        <location evidence="1">Secreted</location>
        <location evidence="1">Extracellular space</location>
        <location evidence="1">Extracellular matrix</location>
        <location evidence="1">Basement membrane</location>
    </subcellularLocation>
</comment>
<feature type="compositionally biased region" description="Basic and acidic residues" evidence="13">
    <location>
        <begin position="32"/>
        <end position="50"/>
    </location>
</feature>
<sequence length="1304" mass="145432">MASVRVFWLVAAASALYLWTSANGRRPQQTSHVDERSQHFWEDRRNEKTPHHSRKKRGGISDQFNYRWTTSAPAPDWRHSWNRTWTEPTGGGGTSIRYSESRYTDPTNVSTTYTSTSRRYSYNQTIITRDGTTVVNRTHFSNTSYHWQTEDMHPLSQFAVYTHGGSSVPGCEESSCYPATGNLLIGREDKLWTSSTCGLRNTERYCIVSHLKERKKCFYCDSRPSERNNPRLYHGIESIVSRIGKKRKAWWQSENGVENVTIQLDLEAEFHFTHLIITFKTFRPAAMLIERSHDFGQTWKVYQYFAYDCADSFPDKPRGPRQHITDVVCDSHYSGVEPSTEGEVIFRVLLPNLPVPDPYSPAVQNLLKMTNLRINFTKLHTLGDNLLDSRFEIKEKYYYAIYDMVVRGSCSCYGHASRCIADGEQISRPDMVYGKCECTHNTKGLNCEQCEDFFNDQPWKPALGRQTNACQKCNCNGHAVKCHFDPAVWEATGRTSGECAMSASTTPWAVTVSSVSLSSTRILGGISGTPTSASVTILTHVGQLVTATHEDLSMKASASPSLIPSKEWRLENVTVRRTWKAGDVIAARRAIGTSELITQRAVNVSLSIPSLCSHSDPVPSLLLQPPGHHQQPGLQFPDRGVCLQEECGGQGLQPVSGRSAEQLPGNSPEFWGLDSQEEGCVACDCDPGGAYDNNCDVVTGQCRCKPYISGRRCDQPEPGFFAGTLDYLVYEAELAKGSQNTQVMVREPYPDRESSWTGLGFMRVQEGTHIEFDITDVPASMEYDIIIRYEPQLPGRWENVRIVLERPGPVDPSGPCAGTSAQEDVKTTTLPSGDRYVLVYSPSCLEKGKTYRIKLEFLHYNREVDTPSAFVLVDSIVLIPRVHSIPFFRGSHINDYRLQEFERFRCAQAYYGAIHQEPSEVCKKYLYSIGFYVYGHAHECSCDPTGALSTSCDGLGGQCTCKQLVVGRRCERCAPGTYGFGPSGCLPCDCNSIGSEDNFCDATSGQCKCRPNTYGRQCDECQPGFWHYPNCERCDCNSHADLCDSRTGACIDCRDNTAGHKCDRCQAGFYGDPRYGLDIPCRPCSCPGTMDSGVNHAHTCELDPRTQNVVCHCEPGYAGERCDRCANNYYGEPTVAGGGCHRCNCSQNIDVTVLGNCDSRTGECLKCLYNTDGFHCEQCRPGFFGDASLQQCIPCVCNILGTDQSQGECNRLTGQCPCLPNVVGKNCHECAPNHWKLASGKGCESCDCDLLGSFSPTCNERCAETSEALHWTRQQQEKIDMDPEQQFYTPKIENIAVIEMYGDI</sequence>
<dbReference type="CDD" id="cd00055">
    <property type="entry name" value="EGF_Lam"/>
    <property type="match status" value="8"/>
</dbReference>
<dbReference type="InterPro" id="IPR000742">
    <property type="entry name" value="EGF"/>
</dbReference>
<keyword evidence="10" id="KW-0325">Glycoprotein</keyword>
<feature type="disulfide bond" evidence="12">
    <location>
        <begin position="704"/>
        <end position="713"/>
    </location>
</feature>
<reference evidence="18 19" key="1">
    <citation type="submission" date="2022-01" db="EMBL/GenBank/DDBJ databases">
        <title>A chromosomal length assembly of Cordylochernes scorpioides.</title>
        <authorList>
            <person name="Zeh D."/>
            <person name="Zeh J."/>
        </authorList>
    </citation>
    <scope>NUCLEOTIDE SEQUENCE [LARGE SCALE GENOMIC DNA]</scope>
    <source>
        <strain evidence="18">IN4F17</strain>
        <tissue evidence="18">Whole Body</tissue>
    </source>
</reference>
<feature type="disulfide bond" evidence="12">
    <location>
        <begin position="942"/>
        <end position="959"/>
    </location>
</feature>
<dbReference type="Pfam" id="PF00053">
    <property type="entry name" value="EGF_laminin"/>
    <property type="match status" value="7"/>
</dbReference>
<evidence type="ECO:0000256" key="11">
    <source>
        <dbReference type="ARBA" id="ARBA00023292"/>
    </source>
</evidence>
<dbReference type="PANTHER" id="PTHR10574:SF375">
    <property type="entry name" value="LAMININ SUBUNIT BETA-1"/>
    <property type="match status" value="1"/>
</dbReference>
<dbReference type="Pfam" id="PF24973">
    <property type="entry name" value="EGF_LMN_ATRN"/>
    <property type="match status" value="1"/>
</dbReference>
<gene>
    <name evidence="18" type="ORF">LAZ67_18002007</name>
</gene>
<evidence type="ECO:0000256" key="1">
    <source>
        <dbReference type="ARBA" id="ARBA00004302"/>
    </source>
</evidence>
<evidence type="ECO:0000256" key="9">
    <source>
        <dbReference type="ARBA" id="ARBA00023157"/>
    </source>
</evidence>
<feature type="chain" id="PRO_5046289533" evidence="14">
    <location>
        <begin position="25"/>
        <end position="1304"/>
    </location>
</feature>
<feature type="disulfide bond" evidence="12">
    <location>
        <begin position="1218"/>
        <end position="1227"/>
    </location>
</feature>
<keyword evidence="5" id="KW-0677">Repeat</keyword>
<keyword evidence="3" id="KW-0272">Extracellular matrix</keyword>
<keyword evidence="4 14" id="KW-0732">Signal</keyword>
<dbReference type="InterPro" id="IPR050440">
    <property type="entry name" value="Laminin/Netrin_ECM"/>
</dbReference>
<keyword evidence="19" id="KW-1185">Reference proteome</keyword>
<evidence type="ECO:0000256" key="7">
    <source>
        <dbReference type="ARBA" id="ARBA00022889"/>
    </source>
</evidence>
<feature type="domain" description="Laminin EGF-like" evidence="15">
    <location>
        <begin position="1034"/>
        <end position="1083"/>
    </location>
</feature>
<feature type="disulfide bond" evidence="12">
    <location>
        <begin position="685"/>
        <end position="702"/>
    </location>
</feature>
<evidence type="ECO:0000259" key="17">
    <source>
        <dbReference type="PROSITE" id="PS51117"/>
    </source>
</evidence>
<dbReference type="Gene3D" id="2.10.25.10">
    <property type="entry name" value="Laminin"/>
    <property type="match status" value="7"/>
</dbReference>
<evidence type="ECO:0000313" key="19">
    <source>
        <dbReference type="Proteomes" id="UP001235939"/>
    </source>
</evidence>
<feature type="domain" description="Laminin EGF-like" evidence="15">
    <location>
        <begin position="988"/>
        <end position="1033"/>
    </location>
</feature>
<dbReference type="Pfam" id="PF00055">
    <property type="entry name" value="Laminin_N"/>
    <property type="match status" value="1"/>
</dbReference>
<dbReference type="PRINTS" id="PR00011">
    <property type="entry name" value="EGFLAMININ"/>
</dbReference>
<proteinExistence type="predicted"/>
<keyword evidence="7" id="KW-0130">Cell adhesion</keyword>
<keyword evidence="8" id="KW-0175">Coiled coil</keyword>
<dbReference type="Gene3D" id="2.60.120.260">
    <property type="entry name" value="Galactose-binding domain-like"/>
    <property type="match status" value="1"/>
</dbReference>
<evidence type="ECO:0000256" key="13">
    <source>
        <dbReference type="SAM" id="MobiDB-lite"/>
    </source>
</evidence>
<evidence type="ECO:0000259" key="15">
    <source>
        <dbReference type="PROSITE" id="PS50027"/>
    </source>
</evidence>
<feature type="disulfide bond" evidence="12">
    <location>
        <begin position="683"/>
        <end position="695"/>
    </location>
</feature>
<feature type="domain" description="Laminin N-terminal" evidence="17">
    <location>
        <begin position="172"/>
        <end position="409"/>
    </location>
</feature>
<dbReference type="PANTHER" id="PTHR10574">
    <property type="entry name" value="NETRIN/LAMININ-RELATED"/>
    <property type="match status" value="1"/>
</dbReference>
<dbReference type="InterPro" id="IPR002049">
    <property type="entry name" value="LE_dom"/>
</dbReference>
<feature type="signal peptide" evidence="14">
    <location>
        <begin position="1"/>
        <end position="24"/>
    </location>
</feature>
<dbReference type="Gene3D" id="2.170.300.10">
    <property type="entry name" value="Tie2 ligand-binding domain superfamily"/>
    <property type="match status" value="1"/>
</dbReference>
<dbReference type="Proteomes" id="UP001235939">
    <property type="component" value="Chromosome 18"/>
</dbReference>
<evidence type="ECO:0000256" key="10">
    <source>
        <dbReference type="ARBA" id="ARBA00023180"/>
    </source>
</evidence>
<feature type="domain" description="Laminin EGF-like" evidence="15">
    <location>
        <begin position="683"/>
        <end position="728"/>
    </location>
</feature>
<dbReference type="PROSITE" id="PS00022">
    <property type="entry name" value="EGF_1"/>
    <property type="match status" value="1"/>
</dbReference>
<evidence type="ECO:0000256" key="6">
    <source>
        <dbReference type="ARBA" id="ARBA00022869"/>
    </source>
</evidence>
<dbReference type="SUPFAM" id="SSF57196">
    <property type="entry name" value="EGF/Laminin"/>
    <property type="match status" value="8"/>
</dbReference>
<feature type="disulfide bond" evidence="12">
    <location>
        <begin position="1053"/>
        <end position="1062"/>
    </location>
</feature>
<dbReference type="SMART" id="SM00181">
    <property type="entry name" value="EGF"/>
    <property type="match status" value="5"/>
</dbReference>
<organism evidence="18 19">
    <name type="scientific">Cordylochernes scorpioides</name>
    <dbReference type="NCBI Taxonomy" id="51811"/>
    <lineage>
        <taxon>Eukaryota</taxon>
        <taxon>Metazoa</taxon>
        <taxon>Ecdysozoa</taxon>
        <taxon>Arthropoda</taxon>
        <taxon>Chelicerata</taxon>
        <taxon>Arachnida</taxon>
        <taxon>Pseudoscorpiones</taxon>
        <taxon>Cheliferoidea</taxon>
        <taxon>Chernetidae</taxon>
        <taxon>Cordylochernes</taxon>
    </lineage>
</organism>
<dbReference type="InterPro" id="IPR008211">
    <property type="entry name" value="Laminin_N"/>
</dbReference>
<feature type="disulfide bond" evidence="12">
    <location>
        <begin position="940"/>
        <end position="952"/>
    </location>
</feature>
<dbReference type="InterPro" id="IPR056863">
    <property type="entry name" value="LMN_ATRN_NET-like_EGF"/>
</dbReference>
<name>A0ABY6LL20_9ARAC</name>
<feature type="domain" description="Laminin IV type B" evidence="16">
    <location>
        <begin position="722"/>
        <end position="934"/>
    </location>
</feature>
<keyword evidence="9 12" id="KW-1015">Disulfide bond</keyword>
<feature type="domain" description="Laminin EGF-like" evidence="15">
    <location>
        <begin position="940"/>
        <end position="987"/>
    </location>
</feature>
<evidence type="ECO:0000313" key="18">
    <source>
        <dbReference type="EMBL" id="UYV80205.1"/>
    </source>
</evidence>
<dbReference type="PROSITE" id="PS51116">
    <property type="entry name" value="LAMININ_IVB"/>
    <property type="match status" value="1"/>
</dbReference>
<evidence type="ECO:0000256" key="4">
    <source>
        <dbReference type="ARBA" id="ARBA00022729"/>
    </source>
</evidence>
<dbReference type="PROSITE" id="PS01248">
    <property type="entry name" value="EGF_LAM_1"/>
    <property type="match status" value="3"/>
</dbReference>
<feature type="domain" description="Laminin EGF-like" evidence="15">
    <location>
        <begin position="1143"/>
        <end position="1194"/>
    </location>
</feature>
<keyword evidence="6" id="KW-0084">Basement membrane</keyword>
<dbReference type="SMART" id="SM00136">
    <property type="entry name" value="LamNT"/>
    <property type="match status" value="1"/>
</dbReference>
<feature type="disulfide bond" evidence="12">
    <location>
        <begin position="1009"/>
        <end position="1018"/>
    </location>
</feature>
<dbReference type="InterPro" id="IPR013015">
    <property type="entry name" value="Laminin_IV_B"/>
</dbReference>